<dbReference type="EMBL" id="JBHRUV010000032">
    <property type="protein sequence ID" value="MFC3266265.1"/>
    <property type="molecule type" value="Genomic_DNA"/>
</dbReference>
<keyword evidence="3" id="KW-1003">Cell membrane</keyword>
<comment type="caution">
    <text evidence="9">The sequence shown here is derived from an EMBL/GenBank/DDBJ whole genome shotgun (WGS) entry which is preliminary data.</text>
</comment>
<dbReference type="RefSeq" id="WP_376831542.1">
    <property type="nucleotide sequence ID" value="NZ_JBHLWR010000006.1"/>
</dbReference>
<reference evidence="10" key="1">
    <citation type="journal article" date="2019" name="Int. J. Syst. Evol. Microbiol.">
        <title>The Global Catalogue of Microorganisms (GCM) 10K type strain sequencing project: providing services to taxonomists for standard genome sequencing and annotation.</title>
        <authorList>
            <consortium name="The Broad Institute Genomics Platform"/>
            <consortium name="The Broad Institute Genome Sequencing Center for Infectious Disease"/>
            <person name="Wu L."/>
            <person name="Ma J."/>
        </authorList>
    </citation>
    <scope>NUCLEOTIDE SEQUENCE [LARGE SCALE GENOMIC DNA]</scope>
    <source>
        <strain evidence="10">CCM 7941</strain>
    </source>
</reference>
<evidence type="ECO:0000256" key="2">
    <source>
        <dbReference type="ARBA" id="ARBA00022448"/>
    </source>
</evidence>
<evidence type="ECO:0000313" key="10">
    <source>
        <dbReference type="Proteomes" id="UP001595536"/>
    </source>
</evidence>
<keyword evidence="5 7" id="KW-1133">Transmembrane helix</keyword>
<protein>
    <submittedName>
        <fullName evidence="9">ABC transporter permease</fullName>
    </submittedName>
</protein>
<evidence type="ECO:0000313" key="9">
    <source>
        <dbReference type="EMBL" id="MFC3266265.1"/>
    </source>
</evidence>
<name>A0ABV7LE96_9HYPH</name>
<evidence type="ECO:0000256" key="1">
    <source>
        <dbReference type="ARBA" id="ARBA00004651"/>
    </source>
</evidence>
<keyword evidence="4 7" id="KW-0812">Transmembrane</keyword>
<feature type="transmembrane region" description="Helical" evidence="7">
    <location>
        <begin position="134"/>
        <end position="158"/>
    </location>
</feature>
<dbReference type="Proteomes" id="UP001595536">
    <property type="component" value="Unassembled WGS sequence"/>
</dbReference>
<proteinExistence type="inferred from homology"/>
<dbReference type="InterPro" id="IPR035906">
    <property type="entry name" value="MetI-like_sf"/>
</dbReference>
<dbReference type="CDD" id="cd06261">
    <property type="entry name" value="TM_PBP2"/>
    <property type="match status" value="1"/>
</dbReference>
<evidence type="ECO:0000256" key="4">
    <source>
        <dbReference type="ARBA" id="ARBA00022692"/>
    </source>
</evidence>
<dbReference type="PROSITE" id="PS50928">
    <property type="entry name" value="ABC_TM1"/>
    <property type="match status" value="1"/>
</dbReference>
<gene>
    <name evidence="9" type="ORF">ACFOEX_07855</name>
</gene>
<dbReference type="PANTHER" id="PTHR30151">
    <property type="entry name" value="ALKANE SULFONATE ABC TRANSPORTER-RELATED, MEMBRANE SUBUNIT"/>
    <property type="match status" value="1"/>
</dbReference>
<comment type="subcellular location">
    <subcellularLocation>
        <location evidence="1 7">Cell membrane</location>
        <topology evidence="1 7">Multi-pass membrane protein</topology>
    </subcellularLocation>
</comment>
<keyword evidence="2 7" id="KW-0813">Transport</keyword>
<feature type="transmembrane region" description="Helical" evidence="7">
    <location>
        <begin position="64"/>
        <end position="94"/>
    </location>
</feature>
<evidence type="ECO:0000259" key="8">
    <source>
        <dbReference type="PROSITE" id="PS50928"/>
    </source>
</evidence>
<dbReference type="SUPFAM" id="SSF161098">
    <property type="entry name" value="MetI-like"/>
    <property type="match status" value="1"/>
</dbReference>
<feature type="transmembrane region" description="Helical" evidence="7">
    <location>
        <begin position="195"/>
        <end position="216"/>
    </location>
</feature>
<dbReference type="InterPro" id="IPR000515">
    <property type="entry name" value="MetI-like"/>
</dbReference>
<accession>A0ABV7LE96</accession>
<feature type="domain" description="ABC transmembrane type-1" evidence="8">
    <location>
        <begin position="71"/>
        <end position="254"/>
    </location>
</feature>
<evidence type="ECO:0000256" key="3">
    <source>
        <dbReference type="ARBA" id="ARBA00022475"/>
    </source>
</evidence>
<feature type="transmembrane region" description="Helical" evidence="7">
    <location>
        <begin position="236"/>
        <end position="262"/>
    </location>
</feature>
<organism evidence="9 10">
    <name type="scientific">Camelimonas abortus</name>
    <dbReference type="NCBI Taxonomy" id="1017184"/>
    <lineage>
        <taxon>Bacteria</taxon>
        <taxon>Pseudomonadati</taxon>
        <taxon>Pseudomonadota</taxon>
        <taxon>Alphaproteobacteria</taxon>
        <taxon>Hyphomicrobiales</taxon>
        <taxon>Chelatococcaceae</taxon>
        <taxon>Camelimonas</taxon>
    </lineage>
</organism>
<dbReference type="PANTHER" id="PTHR30151:SF41">
    <property type="entry name" value="ABC TRANSPORTER PERMEASE PROTEIN"/>
    <property type="match status" value="1"/>
</dbReference>
<evidence type="ECO:0000256" key="5">
    <source>
        <dbReference type="ARBA" id="ARBA00022989"/>
    </source>
</evidence>
<comment type="similarity">
    <text evidence="7">Belongs to the binding-protein-dependent transport system permease family.</text>
</comment>
<keyword evidence="10" id="KW-1185">Reference proteome</keyword>
<evidence type="ECO:0000256" key="7">
    <source>
        <dbReference type="RuleBase" id="RU363032"/>
    </source>
</evidence>
<sequence length="268" mass="27619">MTARRPDPGRPLRRGGARLLRSGAPLAAGAAALALWELAVRWQAIPPYILPGPLLVLRTLVADWGILGPALATTLATTAKALALAVAGGVAMALLFSRSRLIAASLYPFAVVLQVTPVIAIAPLLLVWLEPGAAVLACAFLVAFFPVLSNTTAGLSAVDPGLAELFRLYGASRWQRLLRLEAPSAAPHFFAGLRIAGGLALIGAVAAEIAAGAAGQGSGLAWRIVEAGYRLNIPRMFAALLLISLAGVAIHAGLSGLSWLALRRRGGA</sequence>
<evidence type="ECO:0000256" key="6">
    <source>
        <dbReference type="ARBA" id="ARBA00023136"/>
    </source>
</evidence>
<keyword evidence="6 7" id="KW-0472">Membrane</keyword>
<dbReference type="Gene3D" id="1.10.3720.10">
    <property type="entry name" value="MetI-like"/>
    <property type="match status" value="1"/>
</dbReference>
<dbReference type="Pfam" id="PF00528">
    <property type="entry name" value="BPD_transp_1"/>
    <property type="match status" value="1"/>
</dbReference>
<feature type="transmembrane region" description="Helical" evidence="7">
    <location>
        <begin position="106"/>
        <end position="128"/>
    </location>
</feature>
<feature type="transmembrane region" description="Helical" evidence="7">
    <location>
        <begin position="20"/>
        <end position="44"/>
    </location>
</feature>